<dbReference type="InterPro" id="IPR025631">
    <property type="entry name" value="Porin_10"/>
</dbReference>
<dbReference type="Pfam" id="PF14121">
    <property type="entry name" value="Porin_10"/>
    <property type="match status" value="1"/>
</dbReference>
<proteinExistence type="predicted"/>
<keyword evidence="3" id="KW-1185">Reference proteome</keyword>
<feature type="chain" id="PRO_5026253958" description="Porin" evidence="1">
    <location>
        <begin position="30"/>
        <end position="697"/>
    </location>
</feature>
<feature type="signal peptide" evidence="1">
    <location>
        <begin position="1"/>
        <end position="29"/>
    </location>
</feature>
<keyword evidence="1" id="KW-0732">Signal</keyword>
<comment type="caution">
    <text evidence="2">The sequence shown here is derived from an EMBL/GenBank/DDBJ whole genome shotgun (WGS) entry which is preliminary data.</text>
</comment>
<sequence>MHKHTLKLSQLRYLFFTLCLLVIGNCAFAQIPDRPYGVDTIRNGRSVGQTQSIDSVRKRQENQGDTVIYTSKYVKVTTEDLLKDSTQVFPLDTGLTNFENYSPLMQPRSPRIHLGNTGLPQRPLLFEPMKTVGFDVGLHALDVYMLKPEDILYFRTRVAYTNLSFYSGAFGNSNSEQIFRLIHTQNIKPNWNFTANFNSTGSRGFYRRQNVSDLNAAIATWYESKGKRYNLLGNLFFNNIKAPENGSVINDVFNVEPGQLFDKLQEGVRLNSSYINYRNNGAYIKQSYYLGRIDTLKSAGTESVKILPTQRFTHTFFYNTQKYRFIQNEPDNYRVFPDYFFNSTVSQDSLSVMNIRNDFSYSFYLRGKSVSFVKNEVKLDVGLTHDLFHYNQFIVDSLQQGTNLRNQIRKVQGSSYQNIKLNAKFSYRFSDRLGLDGNFQQVVQGYNFGDYLYDAKLTIAGGEKAGRIIFGAYAQNNEAPLIYKNWISNHYVYRNTDIGKQQINNLSFNYINDKLKLDLKAEYFLVSGYQYFAAQTPGGIDAAPAQLSSPLNLLKVALGKRFDFGRWHFEDYFVYQRSDYQSTIRTPEFYNYVNIYFTRLFFKVLNASIGVNARYNTKYTAPNYAIGIGQFYNSSDISFLTYPVITPYIKATLFRTNLFIMYDYANQGLQSNGYYTVNRYPMPDKQLKFGVSWAFYN</sequence>
<protein>
    <recommendedName>
        <fullName evidence="4">Porin</fullName>
    </recommendedName>
</protein>
<gene>
    <name evidence="2" type="ORF">GO816_16600</name>
</gene>
<dbReference type="EMBL" id="WQLA01000007">
    <property type="protein sequence ID" value="MVN92757.1"/>
    <property type="molecule type" value="Genomic_DNA"/>
</dbReference>
<dbReference type="OrthoDB" id="1489309at2"/>
<dbReference type="Proteomes" id="UP000434850">
    <property type="component" value="Unassembled WGS sequence"/>
</dbReference>
<evidence type="ECO:0000313" key="2">
    <source>
        <dbReference type="EMBL" id="MVN92757.1"/>
    </source>
</evidence>
<dbReference type="AlphaFoldDB" id="A0A6I4ICS7"/>
<organism evidence="2 3">
    <name type="scientific">Mucilaginibacter aquatilis</name>
    <dbReference type="NCBI Taxonomy" id="1517760"/>
    <lineage>
        <taxon>Bacteria</taxon>
        <taxon>Pseudomonadati</taxon>
        <taxon>Bacteroidota</taxon>
        <taxon>Sphingobacteriia</taxon>
        <taxon>Sphingobacteriales</taxon>
        <taxon>Sphingobacteriaceae</taxon>
        <taxon>Mucilaginibacter</taxon>
    </lineage>
</organism>
<evidence type="ECO:0000256" key="1">
    <source>
        <dbReference type="SAM" id="SignalP"/>
    </source>
</evidence>
<evidence type="ECO:0008006" key="4">
    <source>
        <dbReference type="Google" id="ProtNLM"/>
    </source>
</evidence>
<accession>A0A6I4ICS7</accession>
<reference evidence="2 3" key="1">
    <citation type="submission" date="2019-12" db="EMBL/GenBank/DDBJ databases">
        <title>Mucilaginibacter sp. HME9299 genome sequencing and assembly.</title>
        <authorList>
            <person name="Kang H."/>
            <person name="Kim H."/>
            <person name="Joh K."/>
        </authorList>
    </citation>
    <scope>NUCLEOTIDE SEQUENCE [LARGE SCALE GENOMIC DNA]</scope>
    <source>
        <strain evidence="2 3">HME9299</strain>
    </source>
</reference>
<name>A0A6I4ICS7_9SPHI</name>
<evidence type="ECO:0000313" key="3">
    <source>
        <dbReference type="Proteomes" id="UP000434850"/>
    </source>
</evidence>